<keyword evidence="2" id="KW-1185">Reference proteome</keyword>
<evidence type="ECO:0000313" key="1">
    <source>
        <dbReference type="EMBL" id="OMD33135.1"/>
    </source>
</evidence>
<evidence type="ECO:0000313" key="2">
    <source>
        <dbReference type="Proteomes" id="UP000187158"/>
    </source>
</evidence>
<accession>A0ABX3GM90</accession>
<protein>
    <submittedName>
        <fullName evidence="1">Uncharacterized protein</fullName>
    </submittedName>
</protein>
<dbReference type="RefSeq" id="WP_076219109.1">
    <property type="nucleotide sequence ID" value="NZ_MPVM01000007.1"/>
</dbReference>
<reference evidence="1 2" key="1">
    <citation type="submission" date="2016-11" db="EMBL/GenBank/DDBJ databases">
        <title>Paenibacillus species isolates.</title>
        <authorList>
            <person name="Beno S.M."/>
        </authorList>
    </citation>
    <scope>NUCLEOTIDE SEQUENCE [LARGE SCALE GENOMIC DNA]</scope>
    <source>
        <strain evidence="1 2">FSL H7-0433</strain>
    </source>
</reference>
<sequence>MLGNGKTYESMLNDLGNSKETWLELLEYNKVHSIWKQKLDFLLQNEADLREWNAFWSGNIDTIPADISDFRQKKMKHVQSKISCSEFELLYCNSKKLALEALFIEAVPAWMVELLEASGITGEWIYHARMNDTVEHVWNLISGEKTRKTA</sequence>
<dbReference type="Proteomes" id="UP000187158">
    <property type="component" value="Unassembled WGS sequence"/>
</dbReference>
<name>A0ABX3GM90_9BACL</name>
<comment type="caution">
    <text evidence="1">The sequence shown here is derived from an EMBL/GenBank/DDBJ whole genome shotgun (WGS) entry which is preliminary data.</text>
</comment>
<gene>
    <name evidence="1" type="ORF">BSO21_15650</name>
</gene>
<organism evidence="1 2">
    <name type="scientific">Paenibacillus odorifer</name>
    <dbReference type="NCBI Taxonomy" id="189426"/>
    <lineage>
        <taxon>Bacteria</taxon>
        <taxon>Bacillati</taxon>
        <taxon>Bacillota</taxon>
        <taxon>Bacilli</taxon>
        <taxon>Bacillales</taxon>
        <taxon>Paenibacillaceae</taxon>
        <taxon>Paenibacillus</taxon>
    </lineage>
</organism>
<dbReference type="EMBL" id="MPVP01000093">
    <property type="protein sequence ID" value="OMD33135.1"/>
    <property type="molecule type" value="Genomic_DNA"/>
</dbReference>
<proteinExistence type="predicted"/>